<protein>
    <submittedName>
        <fullName evidence="1">Uncharacterized protein</fullName>
    </submittedName>
</protein>
<dbReference type="AlphaFoldDB" id="A0A0F9FAD5"/>
<name>A0A0F9FAD5_9ZZZZ</name>
<evidence type="ECO:0000313" key="1">
    <source>
        <dbReference type="EMBL" id="KKL75436.1"/>
    </source>
</evidence>
<proteinExistence type="predicted"/>
<gene>
    <name evidence="1" type="ORF">LCGC14_2054900</name>
</gene>
<organism evidence="1">
    <name type="scientific">marine sediment metagenome</name>
    <dbReference type="NCBI Taxonomy" id="412755"/>
    <lineage>
        <taxon>unclassified sequences</taxon>
        <taxon>metagenomes</taxon>
        <taxon>ecological metagenomes</taxon>
    </lineage>
</organism>
<sequence length="229" mass="26276">MNLYKEFNDIVSKYSFFEDNIKKIFFKTSSMPSEASNNGDELYHTQDKKFSMYRNIEKLSYLMYTTNNGDEMTFFNFIPKFEIYRSLTKNVYRFAIVKPTHTEAFDFLPTRNFICADLTKQYASIRQAQGIALAKNIVLGLVQAYTSFSTTTTTGQLNSSYSGVYNDSWGQGSWSGYGTSHYSGFSQTYDYSFIGDRAADLLNLAFSPNAQLNTVETALKQNQCETPWY</sequence>
<accession>A0A0F9FAD5</accession>
<comment type="caution">
    <text evidence="1">The sequence shown here is derived from an EMBL/GenBank/DDBJ whole genome shotgun (WGS) entry which is preliminary data.</text>
</comment>
<dbReference type="EMBL" id="LAZR01024351">
    <property type="protein sequence ID" value="KKL75436.1"/>
    <property type="molecule type" value="Genomic_DNA"/>
</dbReference>
<reference evidence="1" key="1">
    <citation type="journal article" date="2015" name="Nature">
        <title>Complex archaea that bridge the gap between prokaryotes and eukaryotes.</title>
        <authorList>
            <person name="Spang A."/>
            <person name="Saw J.H."/>
            <person name="Jorgensen S.L."/>
            <person name="Zaremba-Niedzwiedzka K."/>
            <person name="Martijn J."/>
            <person name="Lind A.E."/>
            <person name="van Eijk R."/>
            <person name="Schleper C."/>
            <person name="Guy L."/>
            <person name="Ettema T.J."/>
        </authorList>
    </citation>
    <scope>NUCLEOTIDE SEQUENCE</scope>
</reference>